<accession>A0A382PA87</accession>
<dbReference type="AlphaFoldDB" id="A0A382PA87"/>
<name>A0A382PA87_9ZZZZ</name>
<dbReference type="EMBL" id="UINC01105105">
    <property type="protein sequence ID" value="SVC68791.1"/>
    <property type="molecule type" value="Genomic_DNA"/>
</dbReference>
<protein>
    <submittedName>
        <fullName evidence="1">Uncharacterized protein</fullName>
    </submittedName>
</protein>
<sequence length="36" mass="4323">YCLFENINILSRLYLVEALTTAQNGKRWRLDFNVTF</sequence>
<gene>
    <name evidence="1" type="ORF">METZ01_LOCUS321645</name>
</gene>
<proteinExistence type="predicted"/>
<evidence type="ECO:0000313" key="1">
    <source>
        <dbReference type="EMBL" id="SVC68791.1"/>
    </source>
</evidence>
<reference evidence="1" key="1">
    <citation type="submission" date="2018-05" db="EMBL/GenBank/DDBJ databases">
        <authorList>
            <person name="Lanie J.A."/>
            <person name="Ng W.-L."/>
            <person name="Kazmierczak K.M."/>
            <person name="Andrzejewski T.M."/>
            <person name="Davidsen T.M."/>
            <person name="Wayne K.J."/>
            <person name="Tettelin H."/>
            <person name="Glass J.I."/>
            <person name="Rusch D."/>
            <person name="Podicherti R."/>
            <person name="Tsui H.-C.T."/>
            <person name="Winkler M.E."/>
        </authorList>
    </citation>
    <scope>NUCLEOTIDE SEQUENCE</scope>
</reference>
<feature type="non-terminal residue" evidence="1">
    <location>
        <position position="1"/>
    </location>
</feature>
<organism evidence="1">
    <name type="scientific">marine metagenome</name>
    <dbReference type="NCBI Taxonomy" id="408172"/>
    <lineage>
        <taxon>unclassified sequences</taxon>
        <taxon>metagenomes</taxon>
        <taxon>ecological metagenomes</taxon>
    </lineage>
</organism>